<keyword evidence="1" id="KW-0812">Transmembrane</keyword>
<reference evidence="2" key="2">
    <citation type="submission" date="2015-06" db="UniProtKB">
        <authorList>
            <consortium name="EnsemblProtists"/>
        </authorList>
    </citation>
    <scope>IDENTIFICATION</scope>
    <source>
        <strain evidence="2">Emoy2</strain>
    </source>
</reference>
<keyword evidence="1" id="KW-1133">Transmembrane helix</keyword>
<dbReference type="EMBL" id="JH598467">
    <property type="status" value="NOT_ANNOTATED_CDS"/>
    <property type="molecule type" value="Genomic_DNA"/>
</dbReference>
<dbReference type="Proteomes" id="UP000011713">
    <property type="component" value="Unassembled WGS sequence"/>
</dbReference>
<evidence type="ECO:0000313" key="2">
    <source>
        <dbReference type="EnsemblProtists" id="HpaP808073"/>
    </source>
</evidence>
<dbReference type="AlphaFoldDB" id="M4BNT5"/>
<evidence type="ECO:0000256" key="1">
    <source>
        <dbReference type="SAM" id="Phobius"/>
    </source>
</evidence>
<protein>
    <submittedName>
        <fullName evidence="2">Uncharacterized protein</fullName>
    </submittedName>
</protein>
<keyword evidence="1" id="KW-0472">Membrane</keyword>
<proteinExistence type="predicted"/>
<evidence type="ECO:0000313" key="3">
    <source>
        <dbReference type="Proteomes" id="UP000011713"/>
    </source>
</evidence>
<dbReference type="HOGENOM" id="CLU_3000535_0_0_1"/>
<dbReference type="InParanoid" id="M4BNT5"/>
<organism evidence="2 3">
    <name type="scientific">Hyaloperonospora arabidopsidis (strain Emoy2)</name>
    <name type="common">Downy mildew agent</name>
    <name type="synonym">Peronospora arabidopsidis</name>
    <dbReference type="NCBI Taxonomy" id="559515"/>
    <lineage>
        <taxon>Eukaryota</taxon>
        <taxon>Sar</taxon>
        <taxon>Stramenopiles</taxon>
        <taxon>Oomycota</taxon>
        <taxon>Peronosporomycetes</taxon>
        <taxon>Peronosporales</taxon>
        <taxon>Peronosporaceae</taxon>
        <taxon>Hyaloperonospora</taxon>
    </lineage>
</organism>
<reference evidence="3" key="1">
    <citation type="journal article" date="2010" name="Science">
        <title>Signatures of adaptation to obligate biotrophy in the Hyaloperonospora arabidopsidis genome.</title>
        <authorList>
            <person name="Baxter L."/>
            <person name="Tripathy S."/>
            <person name="Ishaque N."/>
            <person name="Boot N."/>
            <person name="Cabral A."/>
            <person name="Kemen E."/>
            <person name="Thines M."/>
            <person name="Ah-Fong A."/>
            <person name="Anderson R."/>
            <person name="Badejoko W."/>
            <person name="Bittner-Eddy P."/>
            <person name="Boore J.L."/>
            <person name="Chibucos M.C."/>
            <person name="Coates M."/>
            <person name="Dehal P."/>
            <person name="Delehaunty K."/>
            <person name="Dong S."/>
            <person name="Downton P."/>
            <person name="Dumas B."/>
            <person name="Fabro G."/>
            <person name="Fronick C."/>
            <person name="Fuerstenberg S.I."/>
            <person name="Fulton L."/>
            <person name="Gaulin E."/>
            <person name="Govers F."/>
            <person name="Hughes L."/>
            <person name="Humphray S."/>
            <person name="Jiang R.H."/>
            <person name="Judelson H."/>
            <person name="Kamoun S."/>
            <person name="Kyung K."/>
            <person name="Meijer H."/>
            <person name="Minx P."/>
            <person name="Morris P."/>
            <person name="Nelson J."/>
            <person name="Phuntumart V."/>
            <person name="Qutob D."/>
            <person name="Rehmany A."/>
            <person name="Rougon-Cardoso A."/>
            <person name="Ryden P."/>
            <person name="Torto-Alalibo T."/>
            <person name="Studholme D."/>
            <person name="Wang Y."/>
            <person name="Win J."/>
            <person name="Wood J."/>
            <person name="Clifton S.W."/>
            <person name="Rogers J."/>
            <person name="Van den Ackerveken G."/>
            <person name="Jones J.D."/>
            <person name="McDowell J.M."/>
            <person name="Beynon J."/>
            <person name="Tyler B.M."/>
        </authorList>
    </citation>
    <scope>NUCLEOTIDE SEQUENCE [LARGE SCALE GENOMIC DNA]</scope>
    <source>
        <strain evidence="3">Emoy2</strain>
    </source>
</reference>
<name>M4BNT5_HYAAE</name>
<accession>M4BNT5</accession>
<dbReference type="EnsemblProtists" id="HpaT808073">
    <property type="protein sequence ID" value="HpaP808073"/>
    <property type="gene ID" value="HpaG808073"/>
</dbReference>
<dbReference type="VEuPathDB" id="FungiDB:HpaG808073"/>
<keyword evidence="3" id="KW-1185">Reference proteome</keyword>
<sequence length="57" mass="6335">MSDEVLLGYTAAVVAVFFFGTCYVPAKTYATYGTRWCYSVQDSLFPLSLSFKSVFSV</sequence>
<feature type="transmembrane region" description="Helical" evidence="1">
    <location>
        <begin position="6"/>
        <end position="26"/>
    </location>
</feature>